<dbReference type="Proteomes" id="UP000248614">
    <property type="component" value="Unassembled WGS sequence"/>
</dbReference>
<gene>
    <name evidence="16" type="ORF">DI632_05965</name>
</gene>
<dbReference type="GO" id="GO:0009279">
    <property type="term" value="C:cell outer membrane"/>
    <property type="evidence" value="ECO:0007669"/>
    <property type="project" value="UniProtKB-SubCell"/>
</dbReference>
<evidence type="ECO:0000256" key="13">
    <source>
        <dbReference type="SAM" id="SignalP"/>
    </source>
</evidence>
<keyword evidence="5 11" id="KW-0812">Transmembrane</keyword>
<keyword evidence="6" id="KW-0408">Iron</keyword>
<feature type="chain" id="PRO_5016174102" description="TonB-dependent receptor" evidence="13">
    <location>
        <begin position="21"/>
        <end position="763"/>
    </location>
</feature>
<keyword evidence="9 11" id="KW-0472">Membrane</keyword>
<evidence type="ECO:0000256" key="8">
    <source>
        <dbReference type="ARBA" id="ARBA00023077"/>
    </source>
</evidence>
<dbReference type="InterPro" id="IPR036942">
    <property type="entry name" value="Beta-barrel_TonB_sf"/>
</dbReference>
<proteinExistence type="inferred from homology"/>
<dbReference type="Gene3D" id="2.40.170.20">
    <property type="entry name" value="TonB-dependent receptor, beta-barrel domain"/>
    <property type="match status" value="1"/>
</dbReference>
<evidence type="ECO:0000256" key="11">
    <source>
        <dbReference type="PROSITE-ProRule" id="PRU01360"/>
    </source>
</evidence>
<keyword evidence="3 11" id="KW-1134">Transmembrane beta strand</keyword>
<keyword evidence="2 11" id="KW-0813">Transport</keyword>
<evidence type="ECO:0000256" key="12">
    <source>
        <dbReference type="RuleBase" id="RU003357"/>
    </source>
</evidence>
<dbReference type="InterPro" id="IPR039426">
    <property type="entry name" value="TonB-dep_rcpt-like"/>
</dbReference>
<dbReference type="PROSITE" id="PS52016">
    <property type="entry name" value="TONB_DEPENDENT_REC_3"/>
    <property type="match status" value="1"/>
</dbReference>
<dbReference type="InterPro" id="IPR000531">
    <property type="entry name" value="Beta-barrel_TonB"/>
</dbReference>
<feature type="signal peptide" evidence="13">
    <location>
        <begin position="1"/>
        <end position="20"/>
    </location>
</feature>
<evidence type="ECO:0000313" key="17">
    <source>
        <dbReference type="Proteomes" id="UP000248614"/>
    </source>
</evidence>
<dbReference type="SUPFAM" id="SSF56935">
    <property type="entry name" value="Porins"/>
    <property type="match status" value="1"/>
</dbReference>
<dbReference type="CDD" id="cd01347">
    <property type="entry name" value="ligand_gated_channel"/>
    <property type="match status" value="1"/>
</dbReference>
<evidence type="ECO:0000256" key="3">
    <source>
        <dbReference type="ARBA" id="ARBA00022452"/>
    </source>
</evidence>
<sequence>MSARLVIRAALLGSAMGSLAAMLPDAASAQTTSDNASVATSETGNDIVVTATRREQRLQDVPLAVTAVSGQALEQSGLKEVTDIQYLAPNITFSSTNPVSNGGGYQIRGIGTQSYDSGVEQTVGLVIDGVVIGLSRDPGATGFSDIERVEVLRGPQGTLFGKNSSAGVIQVISRKPRLGESTMDFSLRLGERNDRVAQATANVPLGDRLALRVSGFANAQDGAIPYVLDPARAVGDRRNNGVRAKLLWRPTDTLSLLVSGEYQTGFARDASIIESLGTSTLYNSQFARFREKPGPDVYKSYMDGDWTAANTLRATSLEANLDLGGHMLTSITAYRQLQLTQRADLDGSPADIFNNSISGLDSNQFTQELRLSSPAAQRLEYVLGLYYYRTENAGWTTQYGNYYGLYGAPVVVGGGRRDQASNVRSLAAFGNATFALAETLKVIGGLRYTNDRNRGTLVVTKLPFPAVPLGTLVNYDGTVEADNVSGKVGLQFEPSRDLMLYATYTTGFKGPAIDGTGGIIRKVRPETVKSYEVGAKTAFLDGRGTFNLTLYWSNFRDFQAQTFDTTITPPAFYLSNAGMLRARGVELETGFRLTDALRISASGAYNDSTFQDYLGQCYPGQPVSAVVGIGCYTVPGTTTRVANYRGFRLPNAPEWSYVLRADYKQPTGNGNALDAGVNWAWRDDTQAVIGDPKARIDAYGLLNGTIGFGAQDGKWRVGVYARNLLDQRFYAPYSAGTLNPGGYVRIVMPEAFRTIGGTVSFRL</sequence>
<keyword evidence="10 11" id="KW-0998">Cell outer membrane</keyword>
<keyword evidence="7" id="KW-0406">Ion transport</keyword>
<comment type="subcellular location">
    <subcellularLocation>
        <location evidence="1 11">Cell outer membrane</location>
        <topology evidence="1 11">Multi-pass membrane protein</topology>
    </subcellularLocation>
</comment>
<evidence type="ECO:0000256" key="2">
    <source>
        <dbReference type="ARBA" id="ARBA00022448"/>
    </source>
</evidence>
<evidence type="ECO:0000256" key="7">
    <source>
        <dbReference type="ARBA" id="ARBA00023065"/>
    </source>
</evidence>
<name>A0A2W5BCL7_9SPHN</name>
<accession>A0A2W5BCL7</accession>
<dbReference type="Pfam" id="PF00593">
    <property type="entry name" value="TonB_dep_Rec_b-barrel"/>
    <property type="match status" value="1"/>
</dbReference>
<comment type="similarity">
    <text evidence="11 12">Belongs to the TonB-dependent receptor family.</text>
</comment>
<reference evidence="16 17" key="1">
    <citation type="submission" date="2017-08" db="EMBL/GenBank/DDBJ databases">
        <title>Infants hospitalized years apart are colonized by the same room-sourced microbial strains.</title>
        <authorList>
            <person name="Brooks B."/>
            <person name="Olm M.R."/>
            <person name="Firek B.A."/>
            <person name="Baker R."/>
            <person name="Thomas B.C."/>
            <person name="Morowitz M.J."/>
            <person name="Banfield J.F."/>
        </authorList>
    </citation>
    <scope>NUCLEOTIDE SEQUENCE [LARGE SCALE GENOMIC DNA]</scope>
    <source>
        <strain evidence="16">S2_018_000_R3_110</strain>
    </source>
</reference>
<feature type="domain" description="TonB-dependent receptor-like beta-barrel" evidence="14">
    <location>
        <begin position="301"/>
        <end position="724"/>
    </location>
</feature>
<keyword evidence="4" id="KW-0410">Iron transport</keyword>
<evidence type="ECO:0000256" key="6">
    <source>
        <dbReference type="ARBA" id="ARBA00023004"/>
    </source>
</evidence>
<evidence type="ECO:0000259" key="15">
    <source>
        <dbReference type="Pfam" id="PF07715"/>
    </source>
</evidence>
<dbReference type="AlphaFoldDB" id="A0A2W5BCL7"/>
<evidence type="ECO:0000259" key="14">
    <source>
        <dbReference type="Pfam" id="PF00593"/>
    </source>
</evidence>
<dbReference type="PANTHER" id="PTHR32552">
    <property type="entry name" value="FERRICHROME IRON RECEPTOR-RELATED"/>
    <property type="match status" value="1"/>
</dbReference>
<dbReference type="InterPro" id="IPR012910">
    <property type="entry name" value="Plug_dom"/>
</dbReference>
<dbReference type="PANTHER" id="PTHR32552:SF81">
    <property type="entry name" value="TONB-DEPENDENT OUTER MEMBRANE RECEPTOR"/>
    <property type="match status" value="1"/>
</dbReference>
<evidence type="ECO:0000313" key="16">
    <source>
        <dbReference type="EMBL" id="PZO78838.1"/>
    </source>
</evidence>
<evidence type="ECO:0000256" key="1">
    <source>
        <dbReference type="ARBA" id="ARBA00004571"/>
    </source>
</evidence>
<organism evidence="16 17">
    <name type="scientific">Sphingomonas hengshuiensis</name>
    <dbReference type="NCBI Taxonomy" id="1609977"/>
    <lineage>
        <taxon>Bacteria</taxon>
        <taxon>Pseudomonadati</taxon>
        <taxon>Pseudomonadota</taxon>
        <taxon>Alphaproteobacteria</taxon>
        <taxon>Sphingomonadales</taxon>
        <taxon>Sphingomonadaceae</taxon>
        <taxon>Sphingomonas</taxon>
    </lineage>
</organism>
<evidence type="ECO:0000256" key="4">
    <source>
        <dbReference type="ARBA" id="ARBA00022496"/>
    </source>
</evidence>
<dbReference type="GO" id="GO:0006826">
    <property type="term" value="P:iron ion transport"/>
    <property type="evidence" value="ECO:0007669"/>
    <property type="project" value="UniProtKB-KW"/>
</dbReference>
<dbReference type="EMBL" id="QFNF01000010">
    <property type="protein sequence ID" value="PZO78838.1"/>
    <property type="molecule type" value="Genomic_DNA"/>
</dbReference>
<evidence type="ECO:0000256" key="10">
    <source>
        <dbReference type="ARBA" id="ARBA00023237"/>
    </source>
</evidence>
<dbReference type="Pfam" id="PF07715">
    <property type="entry name" value="Plug"/>
    <property type="match status" value="1"/>
</dbReference>
<keyword evidence="8 12" id="KW-0798">TonB box</keyword>
<feature type="domain" description="TonB-dependent receptor plug" evidence="15">
    <location>
        <begin position="58"/>
        <end position="168"/>
    </location>
</feature>
<evidence type="ECO:0008006" key="18">
    <source>
        <dbReference type="Google" id="ProtNLM"/>
    </source>
</evidence>
<evidence type="ECO:0000256" key="9">
    <source>
        <dbReference type="ARBA" id="ARBA00023136"/>
    </source>
</evidence>
<evidence type="ECO:0000256" key="5">
    <source>
        <dbReference type="ARBA" id="ARBA00022692"/>
    </source>
</evidence>
<protein>
    <recommendedName>
        <fullName evidence="18">TonB-dependent receptor</fullName>
    </recommendedName>
</protein>
<comment type="caution">
    <text evidence="16">The sequence shown here is derived from an EMBL/GenBank/DDBJ whole genome shotgun (WGS) entry which is preliminary data.</text>
</comment>
<keyword evidence="13" id="KW-0732">Signal</keyword>